<dbReference type="GO" id="GO:0016020">
    <property type="term" value="C:membrane"/>
    <property type="evidence" value="ECO:0007669"/>
    <property type="project" value="TreeGrafter"/>
</dbReference>
<dbReference type="SUPFAM" id="SSF48403">
    <property type="entry name" value="Ankyrin repeat"/>
    <property type="match status" value="1"/>
</dbReference>
<comment type="caution">
    <text evidence="2">The sequence shown here is derived from an EMBL/GenBank/DDBJ whole genome shotgun (WGS) entry which is preliminary data.</text>
</comment>
<dbReference type="GO" id="GO:0046513">
    <property type="term" value="P:ceramide biosynthetic process"/>
    <property type="evidence" value="ECO:0007669"/>
    <property type="project" value="TreeGrafter"/>
</dbReference>
<dbReference type="PANTHER" id="PTHR12393:SF6">
    <property type="entry name" value="SPHINGOMYELIN PHOSPHODIESTERASE 2"/>
    <property type="match status" value="1"/>
</dbReference>
<dbReference type="EMBL" id="LSYV01000125">
    <property type="protein sequence ID" value="KXZ42670.1"/>
    <property type="molecule type" value="Genomic_DNA"/>
</dbReference>
<proteinExistence type="predicted"/>
<evidence type="ECO:0000313" key="3">
    <source>
        <dbReference type="Proteomes" id="UP000075714"/>
    </source>
</evidence>
<dbReference type="PANTHER" id="PTHR12393">
    <property type="entry name" value="SPHINGOMYELIN PHOSPHODIESTERASE RELATED"/>
    <property type="match status" value="1"/>
</dbReference>
<dbReference type="GO" id="GO:0071944">
    <property type="term" value="C:cell periphery"/>
    <property type="evidence" value="ECO:0007669"/>
    <property type="project" value="TreeGrafter"/>
</dbReference>
<name>A0A150G027_GONPE</name>
<accession>A0A150G027</accession>
<organism evidence="2 3">
    <name type="scientific">Gonium pectorale</name>
    <name type="common">Green alga</name>
    <dbReference type="NCBI Taxonomy" id="33097"/>
    <lineage>
        <taxon>Eukaryota</taxon>
        <taxon>Viridiplantae</taxon>
        <taxon>Chlorophyta</taxon>
        <taxon>core chlorophytes</taxon>
        <taxon>Chlorophyceae</taxon>
        <taxon>CS clade</taxon>
        <taxon>Chlamydomonadales</taxon>
        <taxon>Volvocaceae</taxon>
        <taxon>Gonium</taxon>
    </lineage>
</organism>
<sequence>MKKRQLPPEIEARIVSFMDRNTQASSFRLACRAAAANFSGPQHTTIRLSRPVPPQAFAAHWLALGATRGLTLARRRQLLRLTAASGCVANLEVALEAVGCLPVNETFAAAAAAGQLGCCKLLRDRCGLPCGAFDTYCGLLSGAYGLRKALAAAAGGGHQHVCEWLLAVEPRAWSSAAVGSAARGGHVGLMEWLLERGEALGLSAASCIALACIAGGAAHGCGLAALRRLWPAYGQPLPPALKARVLAAAAGSPTPDWAAKVEWLEAQGCPKSERVAEEAAVTSTVAAATARAGDDDRRDGGADDGAEDGDAEALARLTWLQGRGYPYDVWAVRAAADAGRVSTLCYLLGGGTHTVNADGNGNGNGAPPQLERSGLPVTAAAKAGSLAALRALRAAGWPLDAGRVAAAAARGGHLHVLAWLLGERGAGAAEGSVRLDAELFAVAAESGSVELLAWLRERGCGWDGGAFTEAAKAGAADALKWLVAQGCPMEESGQPYIVACGNGDLATAACLRRLGVPWGPPGAVLGRLQSLAAPKTVLRWLEEQAGGGDGVRGGLDGLASLGGGAGGVVGVVGGLGGDGDGGGGNSTDP</sequence>
<evidence type="ECO:0000313" key="2">
    <source>
        <dbReference type="EMBL" id="KXZ42670.1"/>
    </source>
</evidence>
<protein>
    <submittedName>
        <fullName evidence="2">Uncharacterized protein</fullName>
    </submittedName>
</protein>
<dbReference type="AlphaFoldDB" id="A0A150G027"/>
<feature type="compositionally biased region" description="Basic and acidic residues" evidence="1">
    <location>
        <begin position="292"/>
        <end position="301"/>
    </location>
</feature>
<gene>
    <name evidence="2" type="ORF">GPECTOR_125g503</name>
</gene>
<dbReference type="GO" id="GO:0005783">
    <property type="term" value="C:endoplasmic reticulum"/>
    <property type="evidence" value="ECO:0007669"/>
    <property type="project" value="TreeGrafter"/>
</dbReference>
<dbReference type="Proteomes" id="UP000075714">
    <property type="component" value="Unassembled WGS sequence"/>
</dbReference>
<keyword evidence="3" id="KW-1185">Reference proteome</keyword>
<dbReference type="GO" id="GO:0004620">
    <property type="term" value="F:phospholipase activity"/>
    <property type="evidence" value="ECO:0007669"/>
    <property type="project" value="TreeGrafter"/>
</dbReference>
<reference evidence="3" key="1">
    <citation type="journal article" date="2016" name="Nat. Commun.">
        <title>The Gonium pectorale genome demonstrates co-option of cell cycle regulation during the evolution of multicellularity.</title>
        <authorList>
            <person name="Hanschen E.R."/>
            <person name="Marriage T.N."/>
            <person name="Ferris P.J."/>
            <person name="Hamaji T."/>
            <person name="Toyoda A."/>
            <person name="Fujiyama A."/>
            <person name="Neme R."/>
            <person name="Noguchi H."/>
            <person name="Minakuchi Y."/>
            <person name="Suzuki M."/>
            <person name="Kawai-Toyooka H."/>
            <person name="Smith D.R."/>
            <person name="Sparks H."/>
            <person name="Anderson J."/>
            <person name="Bakaric R."/>
            <person name="Luria V."/>
            <person name="Karger A."/>
            <person name="Kirschner M.W."/>
            <person name="Durand P.M."/>
            <person name="Michod R.E."/>
            <person name="Nozaki H."/>
            <person name="Olson B.J."/>
        </authorList>
    </citation>
    <scope>NUCLEOTIDE SEQUENCE [LARGE SCALE GENOMIC DNA]</scope>
    <source>
        <strain evidence="3">NIES-2863</strain>
    </source>
</reference>
<dbReference type="SUPFAM" id="SSF140860">
    <property type="entry name" value="Pseudo ankyrin repeat-like"/>
    <property type="match status" value="1"/>
</dbReference>
<dbReference type="GO" id="GO:0030149">
    <property type="term" value="P:sphingolipid catabolic process"/>
    <property type="evidence" value="ECO:0007669"/>
    <property type="project" value="TreeGrafter"/>
</dbReference>
<dbReference type="InterPro" id="IPR036770">
    <property type="entry name" value="Ankyrin_rpt-contain_sf"/>
</dbReference>
<feature type="region of interest" description="Disordered" evidence="1">
    <location>
        <begin position="286"/>
        <end position="308"/>
    </location>
</feature>
<evidence type="ECO:0000256" key="1">
    <source>
        <dbReference type="SAM" id="MobiDB-lite"/>
    </source>
</evidence>
<dbReference type="Gene3D" id="1.25.40.20">
    <property type="entry name" value="Ankyrin repeat-containing domain"/>
    <property type="match status" value="2"/>
</dbReference>